<dbReference type="EMBL" id="CP010312">
    <property type="protein sequence ID" value="AJF08155.1"/>
    <property type="molecule type" value="Genomic_DNA"/>
</dbReference>
<dbReference type="InterPro" id="IPR003615">
    <property type="entry name" value="HNH_nuc"/>
</dbReference>
<dbReference type="InterPro" id="IPR025960">
    <property type="entry name" value="RVT_N"/>
</dbReference>
<dbReference type="InterPro" id="IPR002711">
    <property type="entry name" value="HNH"/>
</dbReference>
<comment type="similarity">
    <text evidence="1">Belongs to the bacterial reverse transcriptase family.</text>
</comment>
<dbReference type="Proteomes" id="UP000035036">
    <property type="component" value="Plasmid pGSUB1"/>
</dbReference>
<dbReference type="SUPFAM" id="SSF56672">
    <property type="entry name" value="DNA/RNA polymerases"/>
    <property type="match status" value="1"/>
</dbReference>
<dbReference type="InterPro" id="IPR051083">
    <property type="entry name" value="GrpII_Intron_Splice-Mob/Def"/>
</dbReference>
<gene>
    <name evidence="3" type="ORF">GSUB_16775</name>
</gene>
<dbReference type="Pfam" id="PF13655">
    <property type="entry name" value="RVT_N"/>
    <property type="match status" value="1"/>
</dbReference>
<dbReference type="AlphaFoldDB" id="A0A0B5FVF0"/>
<dbReference type="CDD" id="cd00085">
    <property type="entry name" value="HNHc"/>
    <property type="match status" value="1"/>
</dbReference>
<evidence type="ECO:0000313" key="4">
    <source>
        <dbReference type="Proteomes" id="UP000035036"/>
    </source>
</evidence>
<dbReference type="Pfam" id="PF01844">
    <property type="entry name" value="HNH"/>
    <property type="match status" value="1"/>
</dbReference>
<keyword evidence="3" id="KW-0614">Plasmid</keyword>
<dbReference type="HOGENOM" id="CLU_013584_15_4_7"/>
<feature type="domain" description="Reverse transcriptase" evidence="2">
    <location>
        <begin position="96"/>
        <end position="355"/>
    </location>
</feature>
<dbReference type="Gene3D" id="1.10.30.50">
    <property type="match status" value="1"/>
</dbReference>
<dbReference type="NCBIfam" id="TIGR04416">
    <property type="entry name" value="group_II_RT_mat"/>
    <property type="match status" value="1"/>
</dbReference>
<dbReference type="RefSeq" id="WP_040202782.1">
    <property type="nucleotide sequence ID" value="NZ_CP010312.1"/>
</dbReference>
<dbReference type="OrthoDB" id="5366084at2"/>
<dbReference type="Pfam" id="PF08388">
    <property type="entry name" value="GIIM"/>
    <property type="match status" value="1"/>
</dbReference>
<evidence type="ECO:0000313" key="3">
    <source>
        <dbReference type="EMBL" id="AJF08155.1"/>
    </source>
</evidence>
<reference evidence="3 4" key="1">
    <citation type="journal article" date="2015" name="Genome Announc.">
        <title>Genomes of Geoalkalibacter ferrihydriticus Z-0531T and Geoalkalibacter subterraneus Red1T, Two Haloalkaliphilic Metal-Reducing Deltaproteobacteria.</title>
        <authorList>
            <person name="Badalamenti J.P."/>
            <person name="Krajmalnik-Brown R."/>
            <person name="Torres C.I."/>
            <person name="Bond D.R."/>
        </authorList>
    </citation>
    <scope>NUCLEOTIDE SEQUENCE [LARGE SCALE GENOMIC DNA]</scope>
    <source>
        <strain evidence="3 4">Red1</strain>
        <plasmid evidence="4">Plasmid pGSUB1</plasmid>
    </source>
</reference>
<dbReference type="SMART" id="SM00507">
    <property type="entry name" value="HNHc"/>
    <property type="match status" value="1"/>
</dbReference>
<keyword evidence="4" id="KW-1185">Reference proteome</keyword>
<dbReference type="GO" id="GO:0004519">
    <property type="term" value="F:endonuclease activity"/>
    <property type="evidence" value="ECO:0007669"/>
    <property type="project" value="InterPro"/>
</dbReference>
<protein>
    <submittedName>
        <fullName evidence="3">DNA polymerase</fullName>
    </submittedName>
</protein>
<accession>A0A0B5FVF0</accession>
<dbReference type="Pfam" id="PF00078">
    <property type="entry name" value="RVT_1"/>
    <property type="match status" value="1"/>
</dbReference>
<name>A0A0B5FVF0_9BACT</name>
<dbReference type="GO" id="GO:0003676">
    <property type="term" value="F:nucleic acid binding"/>
    <property type="evidence" value="ECO:0007669"/>
    <property type="project" value="InterPro"/>
</dbReference>
<dbReference type="CDD" id="cd01651">
    <property type="entry name" value="RT_G2_intron"/>
    <property type="match status" value="1"/>
</dbReference>
<dbReference type="GO" id="GO:0008270">
    <property type="term" value="F:zinc ion binding"/>
    <property type="evidence" value="ECO:0007669"/>
    <property type="project" value="InterPro"/>
</dbReference>
<dbReference type="InterPro" id="IPR030931">
    <property type="entry name" value="Group_II_RT_mat"/>
</dbReference>
<sequence length="576" mass="65969">MNAKRKTVACAPSAGCVDWHQIDWKKANANVRRLQARIVKATKEGRWGKVKALQRLLTTSFSGKALAVRRVTENRGKATAGVDGEKWATPKQKAEAITRMKRRGYKPQPLRRVYIPKANGKKRPLGIPTMLDRAMQAIYLLALAPVAETTADPNSYGFRPERSAHDAREWVHTLLAQRTAPEWVLDADIEGCFDHISHQWLIANIPMDKAILSKWLKAGVVFNGEFNPTTEGTPQGGIISPTLANMALDGLETMLNRKFPKINTGKQKGELSIPPYALTKGVIREYRNNVYFNPKVKIARYADDFIVTGEDKTFLEEVVKPEIESFLKERGLRLSAEKSRVTHIAEGFDFLGWNVRKYDGTLLIKPAKTSIAKLIRSIRATVRELRTAPGHEVVRRLNPILRGWSNYHKVAVSKEIFSKIDSFVWQKLWRWAKRRHPNKGSKWILRKYFAHHQLASKTFAPQNESGKFRNYIWRLGEVHITRYDRIKAEANPYDPEWEEYFERRLAKELFKTMTGKGKLSRLWRKQKGLCPKCGGKITTDTGWHVHHKVSRAKGGGDNQENLEVYHPFCHIQHHHG</sequence>
<geneLocation type="plasmid" evidence="3 4">
    <name>pGSUB1</name>
</geneLocation>
<evidence type="ECO:0000259" key="2">
    <source>
        <dbReference type="PROSITE" id="PS50878"/>
    </source>
</evidence>
<proteinExistence type="inferred from homology"/>
<dbReference type="InterPro" id="IPR013597">
    <property type="entry name" value="Mat_intron_G2"/>
</dbReference>
<dbReference type="InterPro" id="IPR043502">
    <property type="entry name" value="DNA/RNA_pol_sf"/>
</dbReference>
<evidence type="ECO:0000256" key="1">
    <source>
        <dbReference type="ARBA" id="ARBA00034120"/>
    </source>
</evidence>
<dbReference type="KEGG" id="gsb:GSUB_16775"/>
<dbReference type="InterPro" id="IPR000477">
    <property type="entry name" value="RT_dom"/>
</dbReference>
<dbReference type="PANTHER" id="PTHR34047">
    <property type="entry name" value="NUCLEAR INTRON MATURASE 1, MITOCHONDRIAL-RELATED"/>
    <property type="match status" value="1"/>
</dbReference>
<dbReference type="PROSITE" id="PS50878">
    <property type="entry name" value="RT_POL"/>
    <property type="match status" value="1"/>
</dbReference>
<dbReference type="PANTHER" id="PTHR34047:SF8">
    <property type="entry name" value="PROTEIN YKFC"/>
    <property type="match status" value="1"/>
</dbReference>
<organism evidence="3 4">
    <name type="scientific">Geoalkalibacter subterraneus</name>
    <dbReference type="NCBI Taxonomy" id="483547"/>
    <lineage>
        <taxon>Bacteria</taxon>
        <taxon>Pseudomonadati</taxon>
        <taxon>Thermodesulfobacteriota</taxon>
        <taxon>Desulfuromonadia</taxon>
        <taxon>Desulfuromonadales</taxon>
        <taxon>Geoalkalibacteraceae</taxon>
        <taxon>Geoalkalibacter</taxon>
    </lineage>
</organism>